<reference evidence="1 2" key="1">
    <citation type="submission" date="2022-06" db="EMBL/GenBank/DDBJ databases">
        <authorList>
            <person name="So Y."/>
        </authorList>
    </citation>
    <scope>NUCLEOTIDE SEQUENCE [LARGE SCALE GENOMIC DNA]</scope>
    <source>
        <strain evidence="1 2">STR3</strain>
    </source>
</reference>
<dbReference type="RefSeq" id="WP_254183434.1">
    <property type="nucleotide sequence ID" value="NZ_JANARS010000013.1"/>
</dbReference>
<dbReference type="EMBL" id="JANARS010000013">
    <property type="protein sequence ID" value="MCP3424278.1"/>
    <property type="molecule type" value="Genomic_DNA"/>
</dbReference>
<dbReference type="Proteomes" id="UP001204524">
    <property type="component" value="Unassembled WGS sequence"/>
</dbReference>
<name>A0ABT1L2M6_9ACTN</name>
<keyword evidence="2" id="KW-1185">Reference proteome</keyword>
<evidence type="ECO:0000313" key="1">
    <source>
        <dbReference type="EMBL" id="MCP3424278.1"/>
    </source>
</evidence>
<sequence>MTQPSGGEGQPGLRYEVQLTGCPPDWLRTDHPDMTVRTVPAQTALRRRVTRPQDLDALLHDIGTVGLTVTGVHRAEDTRRTGATTYEVRVAGELGRPLLRHLRCTHYPVPQLTVVRVTLTTSELDRFLHACIASGAVLERVRRVGTAPTARLS</sequence>
<protein>
    <submittedName>
        <fullName evidence="1">Uncharacterized protein</fullName>
    </submittedName>
</protein>
<organism evidence="1 2">
    <name type="scientific">Nocardioides pinisoli</name>
    <dbReference type="NCBI Taxonomy" id="2950279"/>
    <lineage>
        <taxon>Bacteria</taxon>
        <taxon>Bacillati</taxon>
        <taxon>Actinomycetota</taxon>
        <taxon>Actinomycetes</taxon>
        <taxon>Propionibacteriales</taxon>
        <taxon>Nocardioidaceae</taxon>
        <taxon>Nocardioides</taxon>
    </lineage>
</organism>
<gene>
    <name evidence="1" type="ORF">NCI01_20955</name>
</gene>
<accession>A0ABT1L2M6</accession>
<proteinExistence type="predicted"/>
<evidence type="ECO:0000313" key="2">
    <source>
        <dbReference type="Proteomes" id="UP001204524"/>
    </source>
</evidence>
<comment type="caution">
    <text evidence="1">The sequence shown here is derived from an EMBL/GenBank/DDBJ whole genome shotgun (WGS) entry which is preliminary data.</text>
</comment>